<evidence type="ECO:0000313" key="4">
    <source>
        <dbReference type="Proteomes" id="UP000470875"/>
    </source>
</evidence>
<evidence type="ECO:0000313" key="3">
    <source>
        <dbReference type="EMBL" id="MSS84174.1"/>
    </source>
</evidence>
<dbReference type="AlphaFoldDB" id="A0A6N7VR06"/>
<organism evidence="3 4">
    <name type="scientific">Scrofimicrobium canadense</name>
    <dbReference type="NCBI Taxonomy" id="2652290"/>
    <lineage>
        <taxon>Bacteria</taxon>
        <taxon>Bacillati</taxon>
        <taxon>Actinomycetota</taxon>
        <taxon>Actinomycetes</taxon>
        <taxon>Actinomycetales</taxon>
        <taxon>Actinomycetaceae</taxon>
        <taxon>Scrofimicrobium</taxon>
    </lineage>
</organism>
<gene>
    <name evidence="3" type="ORF">FYJ24_05210</name>
</gene>
<name>A0A6N7VR06_9ACTO</name>
<reference evidence="3 4" key="1">
    <citation type="submission" date="2019-08" db="EMBL/GenBank/DDBJ databases">
        <title>In-depth cultivation of the pig gut microbiome towards novel bacterial diversity and tailored functional studies.</title>
        <authorList>
            <person name="Wylensek D."/>
            <person name="Hitch T.C.A."/>
            <person name="Clavel T."/>
        </authorList>
    </citation>
    <scope>NUCLEOTIDE SEQUENCE [LARGE SCALE GENOMIC DNA]</scope>
    <source>
        <strain evidence="3 4">WB03_NA08</strain>
    </source>
</reference>
<comment type="caution">
    <text evidence="3">The sequence shown here is derived from an EMBL/GenBank/DDBJ whole genome shotgun (WGS) entry which is preliminary data.</text>
</comment>
<proteinExistence type="predicted"/>
<feature type="transmembrane region" description="Helical" evidence="2">
    <location>
        <begin position="45"/>
        <end position="64"/>
    </location>
</feature>
<sequence>MSESKVTEMLIMTDHSQFTPQSAMVPGVGIEGNPHPRRPRSLKRTFITIGALIIVLGVIGWLFANHYSKQSHLAVQERWTEAVGVYEANKNAVAELQRRGQALSSEALDYQVDTTSLEEYETATLGALTESENVVGNPAAQNTQEGVTDLEARNEEVDVKLSDWRSAANGLENQIASAYLPVHPGFEPTSTADFPKAVETGRMQPSDSWKWVQGNGVGSMLPTPLASSCRLAEADGFRGIECESDGHQFSAVTGQMTFEVSSYDLSVSMIEQCETDWKGQVRYDPYGAPEANSKALLVGCEGDNIDNTPGTELGGFRFPGGDSWVLSFKGKTLPTIVVDYFVSENSNNSCIEGIPEGDKCTLGMMSWAIATTDYAKENPSTYTPEPNVQEESDLSSNSAPYSSGGGGSIVARSCGTLVVPEQHCILPAVTVPAGRSLHWREPAVLGGITLTPLFGDGNSVTIAICSTTYEGTYSIVPWSADFAYVGARDGDVICGSADCADPLSVGYGNTGSNYIQPGECAIGAIPFGSPNGKALQGLHYDNGTDPAVSWDLSADEPTCPNTNPCQ</sequence>
<keyword evidence="4" id="KW-1185">Reference proteome</keyword>
<dbReference type="Proteomes" id="UP000470875">
    <property type="component" value="Unassembled WGS sequence"/>
</dbReference>
<keyword evidence="2" id="KW-0472">Membrane</keyword>
<keyword evidence="2" id="KW-1133">Transmembrane helix</keyword>
<feature type="region of interest" description="Disordered" evidence="1">
    <location>
        <begin position="378"/>
        <end position="401"/>
    </location>
</feature>
<accession>A0A6N7VR06</accession>
<evidence type="ECO:0000256" key="1">
    <source>
        <dbReference type="SAM" id="MobiDB-lite"/>
    </source>
</evidence>
<protein>
    <submittedName>
        <fullName evidence="3">Uncharacterized protein</fullName>
    </submittedName>
</protein>
<keyword evidence="2" id="KW-0812">Transmembrane</keyword>
<dbReference type="RefSeq" id="WP_154544281.1">
    <property type="nucleotide sequence ID" value="NZ_VULO01000005.1"/>
</dbReference>
<dbReference type="EMBL" id="VULO01000005">
    <property type="protein sequence ID" value="MSS84174.1"/>
    <property type="molecule type" value="Genomic_DNA"/>
</dbReference>
<evidence type="ECO:0000256" key="2">
    <source>
        <dbReference type="SAM" id="Phobius"/>
    </source>
</evidence>